<dbReference type="PROSITE" id="PS51029">
    <property type="entry name" value="MADF"/>
    <property type="match status" value="2"/>
</dbReference>
<evidence type="ECO:0000313" key="2">
    <source>
        <dbReference type="EnsemblMetazoa" id="SCAU005661-PA"/>
    </source>
</evidence>
<sequence length="663" mass="75801">MDSDALQGKLQQWSCDEDKVEIGEMFTAQWHAQSSAATSAIGSVLRSDPSSALPRIDYSATAVSTASAISSEIQPAVSLNEINPNATETDLEVDRWPVSQIMRLLRFYAAHRCLWDVDCADNHNRKMRHAALVDITAAMGDDMTKEQIVQKINVVRATYRYERKRIKQRIKRGMGAKTKLKWFALADAFLRKVPKKGRKAEDPQNSDSDLEDAVIFTINPETLGPLLKKDATQEIKNREEIKEFRSYIHSESADCDAIPKTEKERDGDTNFSIGVISSETFENPNSEDIENNLQKQLNTLNKSPLCSKDHYDLARLLKQEPNLETKIWTLETTIQFLHLMKSHPILLGDNMGHIEESHKLALQTIANEMARSYKSIEKRWLIFKKTVEEEKQKILNNPIYVPRYKWWQEAATIMQSLPQLKTESIYLEEKSESENDEGEYASRFENPIPSVAPLSNMNEAMASLFHDDFSLSSNSNSEQTLVNDASNSSKIVWKGLEDDLLEGKWSLKHSVKFLRLYGVHRCLWDLNDPDYRSRPLRNAAIEDIAASMGHNLTPSYVAKKIKIFRITYMQQRKRILEATQRGETQEILLKWFPLADSFLRPHIGLRSIKSDAKEIPQFDFQYVYANLNLIDPALLNDFRGKGTQNAIDIGDNEDERINSPAEK</sequence>
<dbReference type="VEuPathDB" id="VectorBase:SCAU005661"/>
<dbReference type="Proteomes" id="UP000095300">
    <property type="component" value="Unassembled WGS sequence"/>
</dbReference>
<proteinExistence type="predicted"/>
<dbReference type="EnsemblMetazoa" id="SCAU005661-RA">
    <property type="protein sequence ID" value="SCAU005661-PA"/>
    <property type="gene ID" value="SCAU005661"/>
</dbReference>
<dbReference type="OrthoDB" id="6629625at2759"/>
<feature type="domain" description="MADF" evidence="1">
    <location>
        <begin position="103"/>
        <end position="195"/>
    </location>
</feature>
<dbReference type="KEGG" id="scac:106083187"/>
<dbReference type="SMART" id="SM00595">
    <property type="entry name" value="MADF"/>
    <property type="match status" value="2"/>
</dbReference>
<gene>
    <name evidence="2" type="primary">106083187</name>
</gene>
<evidence type="ECO:0000313" key="3">
    <source>
        <dbReference type="Proteomes" id="UP000095300"/>
    </source>
</evidence>
<organism evidence="2 3">
    <name type="scientific">Stomoxys calcitrans</name>
    <name type="common">Stable fly</name>
    <name type="synonym">Conops calcitrans</name>
    <dbReference type="NCBI Taxonomy" id="35570"/>
    <lineage>
        <taxon>Eukaryota</taxon>
        <taxon>Metazoa</taxon>
        <taxon>Ecdysozoa</taxon>
        <taxon>Arthropoda</taxon>
        <taxon>Hexapoda</taxon>
        <taxon>Insecta</taxon>
        <taxon>Pterygota</taxon>
        <taxon>Neoptera</taxon>
        <taxon>Endopterygota</taxon>
        <taxon>Diptera</taxon>
        <taxon>Brachycera</taxon>
        <taxon>Muscomorpha</taxon>
        <taxon>Muscoidea</taxon>
        <taxon>Muscidae</taxon>
        <taxon>Stomoxys</taxon>
    </lineage>
</organism>
<dbReference type="PANTHER" id="PTHR21505:SF12">
    <property type="entry name" value="MADF DOMAIN-CONTAINING PROTEIN-RELATED"/>
    <property type="match status" value="1"/>
</dbReference>
<dbReference type="AlphaFoldDB" id="A0A1I8P7X7"/>
<accession>A0A1I8P7X7</accession>
<dbReference type="Pfam" id="PF10545">
    <property type="entry name" value="MADF_DNA_bdg"/>
    <property type="match status" value="2"/>
</dbReference>
<dbReference type="InterPro" id="IPR006578">
    <property type="entry name" value="MADF-dom"/>
</dbReference>
<keyword evidence="3" id="KW-1185">Reference proteome</keyword>
<reference evidence="2" key="1">
    <citation type="submission" date="2020-05" db="UniProtKB">
        <authorList>
            <consortium name="EnsemblMetazoa"/>
        </authorList>
    </citation>
    <scope>IDENTIFICATION</scope>
    <source>
        <strain evidence="2">USDA</strain>
    </source>
</reference>
<protein>
    <recommendedName>
        <fullName evidence="1">MADF domain-containing protein</fullName>
    </recommendedName>
</protein>
<name>A0A1I8P7X7_STOCA</name>
<evidence type="ECO:0000259" key="1">
    <source>
        <dbReference type="PROSITE" id="PS51029"/>
    </source>
</evidence>
<dbReference type="PANTHER" id="PTHR21505">
    <property type="entry name" value="MADF DOMAIN-CONTAINING PROTEIN-RELATED"/>
    <property type="match status" value="1"/>
</dbReference>
<feature type="domain" description="MADF" evidence="1">
    <location>
        <begin position="512"/>
        <end position="604"/>
    </location>
</feature>